<reference evidence="2" key="1">
    <citation type="submission" date="2013-09" db="EMBL/GenBank/DDBJ databases">
        <title>Corchorus olitorius genome sequencing.</title>
        <authorList>
            <person name="Alam M."/>
            <person name="Haque M.S."/>
            <person name="Islam M.S."/>
            <person name="Emdad E.M."/>
            <person name="Islam M.M."/>
            <person name="Ahmed B."/>
            <person name="Halim A."/>
            <person name="Hossen Q.M.M."/>
            <person name="Hossain M.Z."/>
            <person name="Ahmed R."/>
            <person name="Khan M.M."/>
            <person name="Islam R."/>
            <person name="Rashid M.M."/>
            <person name="Khan S.A."/>
            <person name="Rahman M.S."/>
            <person name="Alam M."/>
            <person name="Yahiya A.S."/>
            <person name="Khan M.S."/>
            <person name="Azam M.S."/>
            <person name="Haque T."/>
            <person name="Lashkar M.Z.H."/>
            <person name="Akhand A.I."/>
            <person name="Morshed G."/>
            <person name="Roy S."/>
            <person name="Uddin K.S."/>
            <person name="Rabeya T."/>
            <person name="Hossain A.S."/>
            <person name="Chowdhury A."/>
            <person name="Snigdha A.R."/>
            <person name="Mortoza M.S."/>
            <person name="Matin S.A."/>
            <person name="Hoque S.M.E."/>
            <person name="Islam M.K."/>
            <person name="Roy D.K."/>
            <person name="Haider R."/>
            <person name="Moosa M.M."/>
            <person name="Elias S.M."/>
            <person name="Hasan A.M."/>
            <person name="Jahan S."/>
            <person name="Shafiuddin M."/>
            <person name="Mahmood N."/>
            <person name="Shommy N.S."/>
        </authorList>
    </citation>
    <scope>NUCLEOTIDE SEQUENCE [LARGE SCALE GENOMIC DNA]</scope>
    <source>
        <strain evidence="2">cv. O-4</strain>
    </source>
</reference>
<evidence type="ECO:0000313" key="1">
    <source>
        <dbReference type="EMBL" id="OMP11463.1"/>
    </source>
</evidence>
<organism evidence="1 2">
    <name type="scientific">Corchorus olitorius</name>
    <dbReference type="NCBI Taxonomy" id="93759"/>
    <lineage>
        <taxon>Eukaryota</taxon>
        <taxon>Viridiplantae</taxon>
        <taxon>Streptophyta</taxon>
        <taxon>Embryophyta</taxon>
        <taxon>Tracheophyta</taxon>
        <taxon>Spermatophyta</taxon>
        <taxon>Magnoliopsida</taxon>
        <taxon>eudicotyledons</taxon>
        <taxon>Gunneridae</taxon>
        <taxon>Pentapetalae</taxon>
        <taxon>rosids</taxon>
        <taxon>malvids</taxon>
        <taxon>Malvales</taxon>
        <taxon>Malvaceae</taxon>
        <taxon>Grewioideae</taxon>
        <taxon>Apeibeae</taxon>
        <taxon>Corchorus</taxon>
    </lineage>
</organism>
<comment type="caution">
    <text evidence="1">The sequence shown here is derived from an EMBL/GenBank/DDBJ whole genome shotgun (WGS) entry which is preliminary data.</text>
</comment>
<accession>A0A1R3KWH3</accession>
<evidence type="ECO:0000313" key="2">
    <source>
        <dbReference type="Proteomes" id="UP000187203"/>
    </source>
</evidence>
<dbReference type="OrthoDB" id="692435at2759"/>
<protein>
    <submittedName>
        <fullName evidence="1">F-box protein</fullName>
    </submittedName>
</protein>
<keyword evidence="2" id="KW-1185">Reference proteome</keyword>
<proteinExistence type="predicted"/>
<name>A0A1R3KWH3_9ROSI</name>
<dbReference type="AlphaFoldDB" id="A0A1R3KWH3"/>
<dbReference type="EMBL" id="AWUE01010672">
    <property type="protein sequence ID" value="OMP11463.1"/>
    <property type="molecule type" value="Genomic_DNA"/>
</dbReference>
<gene>
    <name evidence="1" type="ORF">COLO4_03807</name>
</gene>
<dbReference type="Proteomes" id="UP000187203">
    <property type="component" value="Unassembled WGS sequence"/>
</dbReference>
<sequence length="322" mass="37592">MGYLRLLLEKLQNSVGKKKGHKKNFDPEDPETIDMLCSLPAENVWKIRKASKGLRDLIQSPDFASRIYGLYYHSSTQEYRLLYLRNHSNGLVQDYGIIKAGENAGRRLYLQLDQRIPCPKAQPPAAVAVKNFLYWRAESAHQYYYQPSPRPCQHSIIGFDTDAEELFTLPHPDDNICQPSTPHCQMRLLEMDGRLTCWCLGVASAHVWVLNYDECNNIYWSLRCHLNFDHDLFFKYSPGNDIKLVSFLNNEVLLVWSHRVFRYNLSTRNVRNLKGFKHGFYLIPVAHTKSVVVLEDQRVGQPIYFESKQDKSRWIDQQVKHN</sequence>